<protein>
    <submittedName>
        <fullName evidence="1">Uncharacterized protein</fullName>
    </submittedName>
</protein>
<evidence type="ECO:0000313" key="2">
    <source>
        <dbReference type="Proteomes" id="UP000317646"/>
    </source>
</evidence>
<dbReference type="Proteomes" id="UP000317646">
    <property type="component" value="Unassembled WGS sequence"/>
</dbReference>
<reference evidence="1 2" key="1">
    <citation type="journal article" date="2019" name="Environ. Microbiol.">
        <title>Species interactions and distinct microbial communities in high Arctic permafrost affected cryosols are associated with the CH4 and CO2 gas fluxes.</title>
        <authorList>
            <person name="Altshuler I."/>
            <person name="Hamel J."/>
            <person name="Turney S."/>
            <person name="Magnuson E."/>
            <person name="Levesque R."/>
            <person name="Greer C."/>
            <person name="Whyte L.G."/>
        </authorList>
    </citation>
    <scope>NUCLEOTIDE SEQUENCE [LARGE SCALE GENOMIC DNA]</scope>
    <source>
        <strain evidence="1 2">S9.2P</strain>
    </source>
</reference>
<dbReference type="AlphaFoldDB" id="A0A502GLJ5"/>
<dbReference type="EMBL" id="RCYZ01000009">
    <property type="protein sequence ID" value="TPG62392.1"/>
    <property type="molecule type" value="Genomic_DNA"/>
</dbReference>
<evidence type="ECO:0000313" key="1">
    <source>
        <dbReference type="EMBL" id="TPG62392.1"/>
    </source>
</evidence>
<name>A0A502GLJ5_9BACT</name>
<proteinExistence type="predicted"/>
<accession>A0A502GLJ5</accession>
<gene>
    <name evidence="1" type="ORF">EAH73_19555</name>
</gene>
<keyword evidence="2" id="KW-1185">Reference proteome</keyword>
<organism evidence="1 2">
    <name type="scientific">Hymenobacter nivis</name>
    <dbReference type="NCBI Taxonomy" id="1850093"/>
    <lineage>
        <taxon>Bacteria</taxon>
        <taxon>Pseudomonadati</taxon>
        <taxon>Bacteroidota</taxon>
        <taxon>Cytophagia</taxon>
        <taxon>Cytophagales</taxon>
        <taxon>Hymenobacteraceae</taxon>
        <taxon>Hymenobacter</taxon>
    </lineage>
</organism>
<comment type="caution">
    <text evidence="1">The sequence shown here is derived from an EMBL/GenBank/DDBJ whole genome shotgun (WGS) entry which is preliminary data.</text>
</comment>
<sequence>MNDALKTAFAFGPVIGRALGLAPPPRPSAKK</sequence>